<dbReference type="Proteomes" id="UP000702954">
    <property type="component" value="Unassembled WGS sequence"/>
</dbReference>
<dbReference type="RefSeq" id="WP_116441147.1">
    <property type="nucleotide sequence ID" value="NZ_BHEO01000002.1"/>
</dbReference>
<dbReference type="Pfam" id="PF08352">
    <property type="entry name" value="oligo_HPY"/>
    <property type="match status" value="1"/>
</dbReference>
<evidence type="ECO:0000313" key="7">
    <source>
        <dbReference type="EMBL" id="TCS70301.1"/>
    </source>
</evidence>
<organism evidence="7 8">
    <name type="scientific">Faecalimonas umbilicata</name>
    <dbReference type="NCBI Taxonomy" id="1912855"/>
    <lineage>
        <taxon>Bacteria</taxon>
        <taxon>Bacillati</taxon>
        <taxon>Bacillota</taxon>
        <taxon>Clostridia</taxon>
        <taxon>Lachnospirales</taxon>
        <taxon>Lachnospiraceae</taxon>
        <taxon>Faecalimonas</taxon>
    </lineage>
</organism>
<keyword evidence="9" id="KW-1185">Reference proteome</keyword>
<dbReference type="GO" id="GO:0055085">
    <property type="term" value="P:transmembrane transport"/>
    <property type="evidence" value="ECO:0007669"/>
    <property type="project" value="UniProtKB-ARBA"/>
</dbReference>
<dbReference type="PROSITE" id="PS50893">
    <property type="entry name" value="ABC_TRANSPORTER_2"/>
    <property type="match status" value="1"/>
</dbReference>
<dbReference type="EMBL" id="BHEO01000002">
    <property type="protein sequence ID" value="GBU04078.1"/>
    <property type="molecule type" value="Genomic_DNA"/>
</dbReference>
<evidence type="ECO:0000256" key="1">
    <source>
        <dbReference type="ARBA" id="ARBA00005417"/>
    </source>
</evidence>
<dbReference type="NCBIfam" id="TIGR01727">
    <property type="entry name" value="oligo_HPY"/>
    <property type="match status" value="1"/>
</dbReference>
<keyword evidence="4 7" id="KW-0067">ATP-binding</keyword>
<evidence type="ECO:0000313" key="8">
    <source>
        <dbReference type="Proteomes" id="UP000294613"/>
    </source>
</evidence>
<dbReference type="InterPro" id="IPR050319">
    <property type="entry name" value="ABC_transp_ATP-bind"/>
</dbReference>
<proteinExistence type="inferred from homology"/>
<evidence type="ECO:0000313" key="9">
    <source>
        <dbReference type="Proteomes" id="UP000702954"/>
    </source>
</evidence>
<feature type="domain" description="ABC transporter" evidence="5">
    <location>
        <begin position="6"/>
        <end position="254"/>
    </location>
</feature>
<dbReference type="InterPro" id="IPR027417">
    <property type="entry name" value="P-loop_NTPase"/>
</dbReference>
<reference evidence="7 8" key="2">
    <citation type="submission" date="2019-03" db="EMBL/GenBank/DDBJ databases">
        <title>Genomic Encyclopedia of Type Strains, Phase IV (KMG-IV): sequencing the most valuable type-strain genomes for metagenomic binning, comparative biology and taxonomic classification.</title>
        <authorList>
            <person name="Goeker M."/>
        </authorList>
    </citation>
    <scope>NUCLEOTIDE SEQUENCE [LARGE SCALE GENOMIC DNA]</scope>
    <source>
        <strain evidence="7 8">DSM 103426</strain>
    </source>
</reference>
<dbReference type="InterPro" id="IPR017871">
    <property type="entry name" value="ABC_transporter-like_CS"/>
</dbReference>
<evidence type="ECO:0000259" key="5">
    <source>
        <dbReference type="PROSITE" id="PS50893"/>
    </source>
</evidence>
<keyword evidence="2" id="KW-0813">Transport</keyword>
<evidence type="ECO:0000256" key="4">
    <source>
        <dbReference type="ARBA" id="ARBA00022840"/>
    </source>
</evidence>
<dbReference type="GO" id="GO:0015833">
    <property type="term" value="P:peptide transport"/>
    <property type="evidence" value="ECO:0007669"/>
    <property type="project" value="InterPro"/>
</dbReference>
<dbReference type="SMART" id="SM00382">
    <property type="entry name" value="AAA"/>
    <property type="match status" value="1"/>
</dbReference>
<evidence type="ECO:0000313" key="6">
    <source>
        <dbReference type="EMBL" id="GBU04078.1"/>
    </source>
</evidence>
<dbReference type="Proteomes" id="UP000294613">
    <property type="component" value="Unassembled WGS sequence"/>
</dbReference>
<dbReference type="InterPro" id="IPR003593">
    <property type="entry name" value="AAA+_ATPase"/>
</dbReference>
<dbReference type="FunFam" id="3.40.50.300:FF:000016">
    <property type="entry name" value="Oligopeptide ABC transporter ATP-binding component"/>
    <property type="match status" value="1"/>
</dbReference>
<name>A0A4R3JT00_9FIRM</name>
<dbReference type="PROSITE" id="PS00211">
    <property type="entry name" value="ABC_TRANSPORTER_1"/>
    <property type="match status" value="1"/>
</dbReference>
<dbReference type="InterPro" id="IPR003439">
    <property type="entry name" value="ABC_transporter-like_ATP-bd"/>
</dbReference>
<sequence>MGNSLIIAQNISKTFAAKGLFSAKKENHVLHHVDLEIYDNETLALVGESGCGKTTLGRIILGLEKPTDGNILFEGENIFSKKEVKKEMRKNMQMVFQDPYASLDPKMKVEEILMEPLLANKVYTNKKEARKKVKELLEIVGLNETHMKRYPYQFSGGQRQRIGIARALALEPAFIACDEPVSALDVSVQAQILNLLKEIQKNRNLSLLFISHDLGVVRYIADRVAIMYLGRICEIGSVEEVYTNPKHPYTEYLLQSVPKMRVPNGDKEDLQQSLQEANEIKVEKREDMCPFYSRCKYHTDICKQKFPEQKKRNETIFFCHHPLA</sequence>
<gene>
    <name evidence="7" type="ORF">EDD74_101151</name>
    <name evidence="6" type="ORF">FAEUMB_06190</name>
</gene>
<reference evidence="6 9" key="1">
    <citation type="journal article" date="2018" name="Int. J. Syst. Evol. Microbiol.">
        <title>Draft Genome Sequence of Faecalimonas umbilicata JCM 30896T, an Acetate-Producing Bacterium Isolated from Human Feces.</title>
        <authorList>
            <person name="Sakamoto M."/>
            <person name="Ikeyama N."/>
            <person name="Yuki M."/>
            <person name="Ohkuma M."/>
        </authorList>
    </citation>
    <scope>NUCLEOTIDE SEQUENCE [LARGE SCALE GENOMIC DNA]</scope>
    <source>
        <strain evidence="6 9">EGH7</strain>
    </source>
</reference>
<dbReference type="GO" id="GO:0005524">
    <property type="term" value="F:ATP binding"/>
    <property type="evidence" value="ECO:0007669"/>
    <property type="project" value="UniProtKB-KW"/>
</dbReference>
<dbReference type="PANTHER" id="PTHR43776">
    <property type="entry name" value="TRANSPORT ATP-BINDING PROTEIN"/>
    <property type="match status" value="1"/>
</dbReference>
<dbReference type="Pfam" id="PF00005">
    <property type="entry name" value="ABC_tran"/>
    <property type="match status" value="1"/>
</dbReference>
<keyword evidence="3" id="KW-0547">Nucleotide-binding</keyword>
<dbReference type="Gene3D" id="3.40.50.300">
    <property type="entry name" value="P-loop containing nucleotide triphosphate hydrolases"/>
    <property type="match status" value="1"/>
</dbReference>
<accession>A0A4R3JT00</accession>
<comment type="caution">
    <text evidence="7">The sequence shown here is derived from an EMBL/GenBank/DDBJ whole genome shotgun (WGS) entry which is preliminary data.</text>
</comment>
<dbReference type="SUPFAM" id="SSF52540">
    <property type="entry name" value="P-loop containing nucleoside triphosphate hydrolases"/>
    <property type="match status" value="1"/>
</dbReference>
<dbReference type="InterPro" id="IPR013563">
    <property type="entry name" value="Oligopep_ABC_C"/>
</dbReference>
<dbReference type="EMBL" id="SLZV01000001">
    <property type="protein sequence ID" value="TCS70301.1"/>
    <property type="molecule type" value="Genomic_DNA"/>
</dbReference>
<comment type="similarity">
    <text evidence="1">Belongs to the ABC transporter superfamily.</text>
</comment>
<evidence type="ECO:0000256" key="2">
    <source>
        <dbReference type="ARBA" id="ARBA00022448"/>
    </source>
</evidence>
<dbReference type="CDD" id="cd03257">
    <property type="entry name" value="ABC_NikE_OppD_transporters"/>
    <property type="match status" value="1"/>
</dbReference>
<evidence type="ECO:0000256" key="3">
    <source>
        <dbReference type="ARBA" id="ARBA00022741"/>
    </source>
</evidence>
<dbReference type="PANTHER" id="PTHR43776:SF8">
    <property type="entry name" value="ABC TRANSPORTER, ATP-BINDING PROTEIN"/>
    <property type="match status" value="1"/>
</dbReference>
<dbReference type="GO" id="GO:0016887">
    <property type="term" value="F:ATP hydrolysis activity"/>
    <property type="evidence" value="ECO:0007669"/>
    <property type="project" value="InterPro"/>
</dbReference>
<dbReference type="AlphaFoldDB" id="A0A4R3JT00"/>
<protein>
    <submittedName>
        <fullName evidence="6">ABC transporter ATP-binding protein</fullName>
    </submittedName>
    <submittedName>
        <fullName evidence="7">Peptide/nickel transport system ATP-binding protein/oligopeptide transport system ATP-binding protein</fullName>
    </submittedName>
</protein>